<gene>
    <name evidence="2" type="ORF">APUU_60681A</name>
</gene>
<dbReference type="Proteomes" id="UP000654913">
    <property type="component" value="Chromosome 6"/>
</dbReference>
<reference evidence="2" key="2">
    <citation type="submission" date="2021-02" db="EMBL/GenBank/DDBJ databases">
        <title>Aspergillus puulaauensis MK2 genome sequence.</title>
        <authorList>
            <person name="Futagami T."/>
            <person name="Mori K."/>
            <person name="Kadooka C."/>
            <person name="Tanaka T."/>
        </authorList>
    </citation>
    <scope>NUCLEOTIDE SEQUENCE</scope>
    <source>
        <strain evidence="2">MK2</strain>
    </source>
</reference>
<name>A0A7R7XVD7_9EURO</name>
<feature type="region of interest" description="Disordered" evidence="1">
    <location>
        <begin position="494"/>
        <end position="520"/>
    </location>
</feature>
<evidence type="ECO:0000256" key="1">
    <source>
        <dbReference type="SAM" id="MobiDB-lite"/>
    </source>
</evidence>
<dbReference type="AlphaFoldDB" id="A0A7R7XVD7"/>
<proteinExistence type="predicted"/>
<accession>A0A7R7XVD7</accession>
<feature type="region of interest" description="Disordered" evidence="1">
    <location>
        <begin position="28"/>
        <end position="71"/>
    </location>
</feature>
<organism evidence="2 3">
    <name type="scientific">Aspergillus puulaauensis</name>
    <dbReference type="NCBI Taxonomy" id="1220207"/>
    <lineage>
        <taxon>Eukaryota</taxon>
        <taxon>Fungi</taxon>
        <taxon>Dikarya</taxon>
        <taxon>Ascomycota</taxon>
        <taxon>Pezizomycotina</taxon>
        <taxon>Eurotiomycetes</taxon>
        <taxon>Eurotiomycetidae</taxon>
        <taxon>Eurotiales</taxon>
        <taxon>Aspergillaceae</taxon>
        <taxon>Aspergillus</taxon>
    </lineage>
</organism>
<dbReference type="KEGG" id="apuu:APUU_60681A"/>
<dbReference type="GeneID" id="64977638"/>
<evidence type="ECO:0000313" key="2">
    <source>
        <dbReference type="EMBL" id="BCS27633.1"/>
    </source>
</evidence>
<protein>
    <submittedName>
        <fullName evidence="2">Uncharacterized protein</fullName>
    </submittedName>
</protein>
<keyword evidence="3" id="KW-1185">Reference proteome</keyword>
<dbReference type="RefSeq" id="XP_041559827.1">
    <property type="nucleotide sequence ID" value="XM_041693948.1"/>
</dbReference>
<feature type="compositionally biased region" description="Low complexity" evidence="1">
    <location>
        <begin position="34"/>
        <end position="71"/>
    </location>
</feature>
<dbReference type="EMBL" id="AP024448">
    <property type="protein sequence ID" value="BCS27633.1"/>
    <property type="molecule type" value="Genomic_DNA"/>
</dbReference>
<dbReference type="OrthoDB" id="4966at2759"/>
<evidence type="ECO:0000313" key="3">
    <source>
        <dbReference type="Proteomes" id="UP000654913"/>
    </source>
</evidence>
<sequence>MVHSNRRNHRELDVAHSLVDMAHVPGVNEGIDVNTQPQQPNQQRRSTTRLQNQRGARAGGNTNNRNAAGIRRYPQLRPANVSMGLRIQNPAPMNMNNGNQSLQSHLIRQQIIAGIAPENIMTINQQQPQANGSRQPTPNLVQITNEGVSFPSVSPATFTPHISYPNPPGNVNEAIYRPVAHPGRYGQFLDVPDVGPQPTLEHRTAPITWESVAPNFPWGHPAYPPPAPMGTNTPRVAAHTQRPYGYQSSPNHLASNFNPNQAGYGGAPVVKDEVDVDQGQQGMPPYPNPSLDCGFPPGINGPSHPFSVHPKTEPDADQLLQSIPDYPVPPFGGGFPDSITGQTQGFHVVPKGETDIDEILKSITNYPIPNLEIPNIEDGLSGGLSGNTHGYPVVPKGEPDVVQLQQDMSGYQFQYFDRGLPAGLNGHTHAPPAVPRIKPEHRLSFTEPYGMGRLARPYTPQAYRSMSTGVGQDRSQHPSVVGLDGLTVIQWQPPPSPELVKSRHPSAAPEDEKDQKPAGNDALQTINILHTIMTHPDIALRITENLGIKDLINLQITSKACRTFTVKYLPKIIRLQALHKSRVACHIFPWRCYQRLWFKRPVLEYDAQRLSGLHPNDPVTAYTVSLRWLQMVRYRDETVHSIIHALTSAGYGFPYRYKPTIFKLWFLMDIPDMKRRMWTIQNKNLWTDLDLFMATLFIVRIDLYVKTARDNASGGQRRLIMAQPGLKFCLDVLNGIILRTEMELLKELVRWRYNPLPGEILQGDFFGVPAAEVGSLQYEYYGKSQRDVNKKLQRPDQIVLLEARRRQLNLNDMYQRIFLYGQPQEFTVCDRPNSLWDEEIKRAAHNPDVPLQDILRLD</sequence>
<reference evidence="2" key="1">
    <citation type="submission" date="2021-01" db="EMBL/GenBank/DDBJ databases">
        <authorList>
            <consortium name="Aspergillus puulaauensis MK2 genome sequencing consortium"/>
            <person name="Kazuki M."/>
            <person name="Futagami T."/>
        </authorList>
    </citation>
    <scope>NUCLEOTIDE SEQUENCE</scope>
    <source>
        <strain evidence="2">MK2</strain>
    </source>
</reference>